<sequence length="56" mass="6213">MARLIRGMVKSAVVAKAFQIVKRQLEKPENQRRIKDLVNRATTRGAQLAKPGRAAA</sequence>
<gene>
    <name evidence="1" type="ORF">AFE02nite_28210</name>
</gene>
<comment type="caution">
    <text evidence="1">The sequence shown here is derived from an EMBL/GenBank/DDBJ whole genome shotgun (WGS) entry which is preliminary data.</text>
</comment>
<dbReference type="AlphaFoldDB" id="A0A511Z0V2"/>
<dbReference type="RefSeq" id="WP_186814566.1">
    <property type="nucleotide sequence ID" value="NZ_BJYK01000009.1"/>
</dbReference>
<accession>A0A511Z0V2</accession>
<evidence type="ECO:0000313" key="2">
    <source>
        <dbReference type="Proteomes" id="UP000321484"/>
    </source>
</evidence>
<organism evidence="1 2">
    <name type="scientific">Actinotalea fermentans</name>
    <dbReference type="NCBI Taxonomy" id="43671"/>
    <lineage>
        <taxon>Bacteria</taxon>
        <taxon>Bacillati</taxon>
        <taxon>Actinomycetota</taxon>
        <taxon>Actinomycetes</taxon>
        <taxon>Micrococcales</taxon>
        <taxon>Cellulomonadaceae</taxon>
        <taxon>Actinotalea</taxon>
    </lineage>
</organism>
<dbReference type="EMBL" id="BJYK01000009">
    <property type="protein sequence ID" value="GEN81087.1"/>
    <property type="molecule type" value="Genomic_DNA"/>
</dbReference>
<reference evidence="1 2" key="1">
    <citation type="submission" date="2019-07" db="EMBL/GenBank/DDBJ databases">
        <title>Whole genome shotgun sequence of Actinotalea fermentans NBRC 105374.</title>
        <authorList>
            <person name="Hosoyama A."/>
            <person name="Uohara A."/>
            <person name="Ohji S."/>
            <person name="Ichikawa N."/>
        </authorList>
    </citation>
    <scope>NUCLEOTIDE SEQUENCE [LARGE SCALE GENOMIC DNA]</scope>
    <source>
        <strain evidence="1 2">NBRC 105374</strain>
    </source>
</reference>
<keyword evidence="2" id="KW-1185">Reference proteome</keyword>
<protein>
    <submittedName>
        <fullName evidence="1">Uncharacterized protein</fullName>
    </submittedName>
</protein>
<proteinExistence type="predicted"/>
<dbReference type="Proteomes" id="UP000321484">
    <property type="component" value="Unassembled WGS sequence"/>
</dbReference>
<evidence type="ECO:0000313" key="1">
    <source>
        <dbReference type="EMBL" id="GEN81087.1"/>
    </source>
</evidence>
<name>A0A511Z0V2_9CELL</name>